<name>A0A1D3JU32_PSEVE</name>
<dbReference type="EMBL" id="LT599583">
    <property type="protein sequence ID" value="SBW79522.1"/>
    <property type="molecule type" value="Genomic_DNA"/>
</dbReference>
<sequence length="193" mass="21610">MEAEQYTSDAGLWLDIDDFVNAHPNAPGTPANAIVGILYETSDRQTLNSYARLIWVRHLHPIPGNCQSLESARKNATFQSFQNPNPWPTLRQYSTIHQINNEHSVEKDCTDPDIRLGLRQPLQNSQNAWANTRRETHSFTGLPGQPRPMMMSGFLLPDVQARALSNVSMACRSLTSPFSPQHNAIICRSASTL</sequence>
<proteinExistence type="predicted"/>
<organism evidence="1 2">
    <name type="scientific">Pseudomonas veronii 1YdBTEX2</name>
    <dbReference type="NCBI Taxonomy" id="1295141"/>
    <lineage>
        <taxon>Bacteria</taxon>
        <taxon>Pseudomonadati</taxon>
        <taxon>Pseudomonadota</taxon>
        <taxon>Gammaproteobacteria</taxon>
        <taxon>Pseudomonadales</taxon>
        <taxon>Pseudomonadaceae</taxon>
        <taxon>Pseudomonas</taxon>
    </lineage>
</organism>
<evidence type="ECO:0000313" key="1">
    <source>
        <dbReference type="EMBL" id="SBW79522.1"/>
    </source>
</evidence>
<reference evidence="2" key="1">
    <citation type="submission" date="2016-07" db="EMBL/GenBank/DDBJ databases">
        <authorList>
            <person name="Florea S."/>
            <person name="Webb J.S."/>
            <person name="Jaromczyk J."/>
            <person name="Schardl C.L."/>
        </authorList>
    </citation>
    <scope>NUCLEOTIDE SEQUENCE [LARGE SCALE GENOMIC DNA]</scope>
    <source>
        <strain evidence="2">1YdBTEX2</strain>
    </source>
</reference>
<accession>A0A1D3JU32</accession>
<dbReference type="AlphaFoldDB" id="A0A1D3JU32"/>
<dbReference type="Proteomes" id="UP000245431">
    <property type="component" value="Chromosome PVE_r1"/>
</dbReference>
<evidence type="ECO:0000313" key="2">
    <source>
        <dbReference type="Proteomes" id="UP000245431"/>
    </source>
</evidence>
<protein>
    <submittedName>
        <fullName evidence="1">Uncharacterized protein</fullName>
    </submittedName>
</protein>
<gene>
    <name evidence="1" type="ORF">PVE_R1G1634</name>
</gene>